<dbReference type="PANTHER" id="PTHR24036">
    <property type="entry name" value="SKELETOR-RELATED"/>
    <property type="match status" value="1"/>
</dbReference>
<name>A0ABP1QHT8_9HEXA</name>
<evidence type="ECO:0000256" key="1">
    <source>
        <dbReference type="ARBA" id="ARBA00022737"/>
    </source>
</evidence>
<evidence type="ECO:0000313" key="4">
    <source>
        <dbReference type="EMBL" id="CAL8103502.1"/>
    </source>
</evidence>
<protein>
    <recommendedName>
        <fullName evidence="3">DM13 domain-containing protein</fullName>
    </recommendedName>
</protein>
<evidence type="ECO:0000256" key="2">
    <source>
        <dbReference type="SAM" id="SignalP"/>
    </source>
</evidence>
<keyword evidence="5" id="KW-1185">Reference proteome</keyword>
<sequence>MRVCVLMLITAFVQPSVQDEVKIGQLSSCGHDLRGEVIAVNKRQIIIKGFHYDGKGPGAYFTAMKKPALKIQPSGEIGDKFVVIPYKEAGGDKECEVISYGMAISGKDIKLDLPEDISTYETIGVYCHQYCNNFGHVKVTGDFTVLAESPDGDWFQPSRCGPLSPHFKHPANQSLDCAKEKNLKNANLIICDATASGGGATQFYRSVFGVIIGMAITGAGGMYL</sequence>
<dbReference type="EMBL" id="CAXLJM020000034">
    <property type="protein sequence ID" value="CAL8103502.1"/>
    <property type="molecule type" value="Genomic_DNA"/>
</dbReference>
<evidence type="ECO:0000259" key="3">
    <source>
        <dbReference type="PROSITE" id="PS51549"/>
    </source>
</evidence>
<gene>
    <name evidence="4" type="ORF">ODALV1_LOCUS11471</name>
</gene>
<feature type="signal peptide" evidence="2">
    <location>
        <begin position="1"/>
        <end position="18"/>
    </location>
</feature>
<evidence type="ECO:0000313" key="5">
    <source>
        <dbReference type="Proteomes" id="UP001642540"/>
    </source>
</evidence>
<dbReference type="Proteomes" id="UP001642540">
    <property type="component" value="Unassembled WGS sequence"/>
</dbReference>
<dbReference type="SMART" id="SM00686">
    <property type="entry name" value="DM13"/>
    <property type="match status" value="1"/>
</dbReference>
<dbReference type="PROSITE" id="PS51549">
    <property type="entry name" value="DM13"/>
    <property type="match status" value="1"/>
</dbReference>
<keyword evidence="1" id="KW-0677">Repeat</keyword>
<comment type="caution">
    <text evidence="4">The sequence shown here is derived from an EMBL/GenBank/DDBJ whole genome shotgun (WGS) entry which is preliminary data.</text>
</comment>
<feature type="domain" description="DM13" evidence="3">
    <location>
        <begin position="19"/>
        <end position="140"/>
    </location>
</feature>
<dbReference type="Pfam" id="PF10517">
    <property type="entry name" value="DM13"/>
    <property type="match status" value="1"/>
</dbReference>
<dbReference type="InterPro" id="IPR019545">
    <property type="entry name" value="DM13_domain"/>
</dbReference>
<organism evidence="4 5">
    <name type="scientific">Orchesella dallaii</name>
    <dbReference type="NCBI Taxonomy" id="48710"/>
    <lineage>
        <taxon>Eukaryota</taxon>
        <taxon>Metazoa</taxon>
        <taxon>Ecdysozoa</taxon>
        <taxon>Arthropoda</taxon>
        <taxon>Hexapoda</taxon>
        <taxon>Collembola</taxon>
        <taxon>Entomobryomorpha</taxon>
        <taxon>Entomobryoidea</taxon>
        <taxon>Orchesellidae</taxon>
        <taxon>Orchesellinae</taxon>
        <taxon>Orchesella</taxon>
    </lineage>
</organism>
<accession>A0ABP1QHT8</accession>
<dbReference type="InterPro" id="IPR052126">
    <property type="entry name" value="Spindle_Org/Thrombomodulin"/>
</dbReference>
<proteinExistence type="predicted"/>
<keyword evidence="2" id="KW-0732">Signal</keyword>
<dbReference type="PANTHER" id="PTHR24036:SF5">
    <property type="entry name" value="THROMBOMODULIN"/>
    <property type="match status" value="1"/>
</dbReference>
<reference evidence="4 5" key="1">
    <citation type="submission" date="2024-08" db="EMBL/GenBank/DDBJ databases">
        <authorList>
            <person name="Cucini C."/>
            <person name="Frati F."/>
        </authorList>
    </citation>
    <scope>NUCLEOTIDE SEQUENCE [LARGE SCALE GENOMIC DNA]</scope>
</reference>
<feature type="chain" id="PRO_5046805951" description="DM13 domain-containing protein" evidence="2">
    <location>
        <begin position="19"/>
        <end position="224"/>
    </location>
</feature>